<reference evidence="1" key="1">
    <citation type="journal article" date="2012" name="PLoS ONE">
        <title>Gene sets for utilization of primary and secondary nutrition supplies in the distal gut of endangered iberian lynx.</title>
        <authorList>
            <person name="Alcaide M."/>
            <person name="Messina E."/>
            <person name="Richter M."/>
            <person name="Bargiela R."/>
            <person name="Peplies J."/>
            <person name="Huws S.A."/>
            <person name="Newbold C.J."/>
            <person name="Golyshin P.N."/>
            <person name="Simon M.A."/>
            <person name="Lopez G."/>
            <person name="Yakimov M.M."/>
            <person name="Ferrer M."/>
        </authorList>
    </citation>
    <scope>NUCLEOTIDE SEQUENCE</scope>
</reference>
<comment type="caution">
    <text evidence="1">The sequence shown here is derived from an EMBL/GenBank/DDBJ whole genome shotgun (WGS) entry which is preliminary data.</text>
</comment>
<evidence type="ECO:0000313" key="1">
    <source>
        <dbReference type="EMBL" id="EJW96419.1"/>
    </source>
</evidence>
<proteinExistence type="predicted"/>
<dbReference type="AlphaFoldDB" id="J9GAG4"/>
<accession>J9GAG4</accession>
<protein>
    <submittedName>
        <fullName evidence="1">Uncharacterized protein</fullName>
    </submittedName>
</protein>
<dbReference type="EMBL" id="AMCI01005287">
    <property type="protein sequence ID" value="EJW96419.1"/>
    <property type="molecule type" value="Genomic_DNA"/>
</dbReference>
<name>J9GAG4_9ZZZZ</name>
<gene>
    <name evidence="1" type="ORF">EVA_15472</name>
</gene>
<organism evidence="1">
    <name type="scientific">gut metagenome</name>
    <dbReference type="NCBI Taxonomy" id="749906"/>
    <lineage>
        <taxon>unclassified sequences</taxon>
        <taxon>metagenomes</taxon>
        <taxon>organismal metagenomes</taxon>
    </lineage>
</organism>
<sequence>MANFRNEEHLNLKRSIFYIRDQNRSVDNFNKVRRIRYLKQWEDFNQVNLCL</sequence>